<dbReference type="InterPro" id="IPR004360">
    <property type="entry name" value="Glyas_Fos-R_dOase_dom"/>
</dbReference>
<dbReference type="SUPFAM" id="SSF54593">
    <property type="entry name" value="Glyoxalase/Bleomycin resistance protein/Dihydroxybiphenyl dioxygenase"/>
    <property type="match status" value="1"/>
</dbReference>
<feature type="domain" description="VOC" evidence="1">
    <location>
        <begin position="10"/>
        <end position="126"/>
    </location>
</feature>
<comment type="caution">
    <text evidence="2">The sequence shown here is derived from an EMBL/GenBank/DDBJ whole genome shotgun (WGS) entry which is preliminary data.</text>
</comment>
<reference evidence="2 3" key="1">
    <citation type="submission" date="2014-03" db="EMBL/GenBank/DDBJ databases">
        <authorList>
            <person name="Urmite Genomes U."/>
        </authorList>
    </citation>
    <scope>NUCLEOTIDE SEQUENCE [LARGE SCALE GENOMIC DNA]</scope>
    <source>
        <strain evidence="2 3">Vm-5</strain>
    </source>
</reference>
<evidence type="ECO:0000313" key="3">
    <source>
        <dbReference type="Proteomes" id="UP000028875"/>
    </source>
</evidence>
<dbReference type="RefSeq" id="WP_021291488.1">
    <property type="nucleotide sequence ID" value="NZ_BNER01000004.1"/>
</dbReference>
<organism evidence="2 3">
    <name type="scientific">Virgibacillus massiliensis</name>
    <dbReference type="NCBI Taxonomy" id="1462526"/>
    <lineage>
        <taxon>Bacteria</taxon>
        <taxon>Bacillati</taxon>
        <taxon>Bacillota</taxon>
        <taxon>Bacilli</taxon>
        <taxon>Bacillales</taxon>
        <taxon>Bacillaceae</taxon>
        <taxon>Virgibacillus</taxon>
    </lineage>
</organism>
<keyword evidence="3" id="KW-1185">Reference proteome</keyword>
<dbReference type="AlphaFoldDB" id="A0A024QC18"/>
<evidence type="ECO:0000259" key="1">
    <source>
        <dbReference type="PROSITE" id="PS51819"/>
    </source>
</evidence>
<gene>
    <name evidence="2" type="ORF">BN990_02342</name>
</gene>
<dbReference type="Gene3D" id="3.10.180.10">
    <property type="entry name" value="2,3-Dihydroxybiphenyl 1,2-Dioxygenase, domain 1"/>
    <property type="match status" value="1"/>
</dbReference>
<accession>A0A024QC18</accession>
<dbReference type="eggNOG" id="COG0346">
    <property type="taxonomic scope" value="Bacteria"/>
</dbReference>
<dbReference type="STRING" id="1462526.BN990_02342"/>
<proteinExistence type="predicted"/>
<evidence type="ECO:0000313" key="2">
    <source>
        <dbReference type="EMBL" id="CDQ40024.1"/>
    </source>
</evidence>
<dbReference type="InterPro" id="IPR029068">
    <property type="entry name" value="Glyas_Bleomycin-R_OHBP_Dase"/>
</dbReference>
<name>A0A024QC18_9BACI</name>
<dbReference type="PROSITE" id="PS51819">
    <property type="entry name" value="VOC"/>
    <property type="match status" value="1"/>
</dbReference>
<dbReference type="EMBL" id="CCDP010000001">
    <property type="protein sequence ID" value="CDQ40024.1"/>
    <property type="molecule type" value="Genomic_DNA"/>
</dbReference>
<reference evidence="3" key="2">
    <citation type="submission" date="2014-05" db="EMBL/GenBank/DDBJ databases">
        <title>Draft genome sequence of Virgibacillus massiliensis Vm-5.</title>
        <authorList>
            <person name="Khelaifia S."/>
            <person name="Croce O."/>
            <person name="Lagier J.C."/>
            <person name="Raoult D."/>
        </authorList>
    </citation>
    <scope>NUCLEOTIDE SEQUENCE [LARGE SCALE GENOMIC DNA]</scope>
    <source>
        <strain evidence="3">Vm-5</strain>
    </source>
</reference>
<dbReference type="Proteomes" id="UP000028875">
    <property type="component" value="Unassembled WGS sequence"/>
</dbReference>
<dbReference type="Pfam" id="PF00903">
    <property type="entry name" value="Glyoxalase"/>
    <property type="match status" value="1"/>
</dbReference>
<dbReference type="OrthoDB" id="2354281at2"/>
<sequence>MKKALPVKNQMNGVFVHVTNLKISTKWYTELLGLDVDLDKVVSPVYNIPLVGTTSLTLDDHTFDPEFKHSISPSPIFNLYAPNIEEAYKYIKDKGIEIVREIERVGDTAWFNIKDPDGNVVMICNC</sequence>
<protein>
    <submittedName>
        <fullName evidence="2">Glyoxalase-like domain protein</fullName>
    </submittedName>
</protein>
<dbReference type="InterPro" id="IPR037523">
    <property type="entry name" value="VOC_core"/>
</dbReference>